<protein>
    <submittedName>
        <fullName evidence="2">DUF4157 domain-containing protein</fullName>
    </submittedName>
</protein>
<proteinExistence type="predicted"/>
<sequence length="669" mass="73482">MVTKPMHIQVAKKPAGTEPVQRLAPAPVGQIIAASPGLHYTTSVLQRASAGAGQALPDGLRSGVESLSGVDMSGVRVHYASPWPAQLNALAYAQGGDIHLARGEEKHLPHEAWHVVQQRMGRVKPTMQAKGVSINDDPALEREADAMGTRALQLKTDGQANRAPASFGSGQNVVQRYLIVNGFDFTDDVKTNGTNIDTETATVYADMLAAVSLVNYPLGSLENTAYTFLHADVGGLVTRQLKKWIEDNQGELAPTSRNTAFGRKQQARVYTNYRDLAMAIYGWVSSKEGRRQEKRLANEVYVSPIVETHLNTLLRKIDVWIGTLGGHANIRNQLNTVTPAGTHWADYSNWFNHTRIADGRPIPPRFYPVLQNPQNYSMRDKIATLHDVTKYFMAGSGTHGQGLLDETAGGGFEAFVNFQSTNLGGRAAYVRPSSTVIGRDPLARELATGKVVRPANEEQHASFTYARTHQIPMWARHSYTAARMMRLAEQALADPAEIATVAQSIMAFWRKDYDHRSLPYHTMHEIMDFLPHFGVAYNPATRYADMHTAIDALPPLMVRLTAIANSANWNGRAKFNKGPVAPESIVAIRAELAGGNADVDKLLNIKNEIRDKTGFSLLRTTSARNFYTILAKIPDNVNLYLQAGTSATVKTGIAMRLSVVLRELQAFNP</sequence>
<evidence type="ECO:0000313" key="2">
    <source>
        <dbReference type="EMBL" id="RDD81359.1"/>
    </source>
</evidence>
<comment type="caution">
    <text evidence="2">The sequence shown here is derived from an EMBL/GenBank/DDBJ whole genome shotgun (WGS) entry which is preliminary data.</text>
</comment>
<reference evidence="2 3" key="1">
    <citation type="submission" date="2018-07" db="EMBL/GenBank/DDBJ databases">
        <title>Dyella tabacisoli L4-6T, whole genome shotgun sequence.</title>
        <authorList>
            <person name="Zhou X.-K."/>
            <person name="Li W.-J."/>
            <person name="Duan Y.-Q."/>
        </authorList>
    </citation>
    <scope>NUCLEOTIDE SEQUENCE [LARGE SCALE GENOMIC DNA]</scope>
    <source>
        <strain evidence="2 3">L4-6</strain>
    </source>
</reference>
<dbReference type="Pfam" id="PF13699">
    <property type="entry name" value="eCIS_core"/>
    <property type="match status" value="1"/>
</dbReference>
<dbReference type="AlphaFoldDB" id="A0A369USP5"/>
<dbReference type="Proteomes" id="UP000253782">
    <property type="component" value="Unassembled WGS sequence"/>
</dbReference>
<evidence type="ECO:0000259" key="1">
    <source>
        <dbReference type="Pfam" id="PF13699"/>
    </source>
</evidence>
<organism evidence="2 3">
    <name type="scientific">Dyella tabacisoli</name>
    <dbReference type="NCBI Taxonomy" id="2282381"/>
    <lineage>
        <taxon>Bacteria</taxon>
        <taxon>Pseudomonadati</taxon>
        <taxon>Pseudomonadota</taxon>
        <taxon>Gammaproteobacteria</taxon>
        <taxon>Lysobacterales</taxon>
        <taxon>Rhodanobacteraceae</taxon>
        <taxon>Dyella</taxon>
    </lineage>
</organism>
<accession>A0A369USP5</accession>
<dbReference type="RefSeq" id="WP_114846073.1">
    <property type="nucleotide sequence ID" value="NZ_JBHSPE010000020.1"/>
</dbReference>
<dbReference type="InterPro" id="IPR025295">
    <property type="entry name" value="eCIS_core_dom"/>
</dbReference>
<evidence type="ECO:0000313" key="3">
    <source>
        <dbReference type="Proteomes" id="UP000253782"/>
    </source>
</evidence>
<dbReference type="EMBL" id="QQAH01000011">
    <property type="protein sequence ID" value="RDD81359.1"/>
    <property type="molecule type" value="Genomic_DNA"/>
</dbReference>
<feature type="domain" description="eCIS core" evidence="1">
    <location>
        <begin position="56"/>
        <end position="121"/>
    </location>
</feature>
<keyword evidence="3" id="KW-1185">Reference proteome</keyword>
<name>A0A369USP5_9GAMM</name>
<gene>
    <name evidence="2" type="ORF">DVJ77_13825</name>
</gene>
<dbReference type="OrthoDB" id="292792at2"/>